<organism evidence="7 8">
    <name type="scientific">Desulfallas thermosapovorans DSM 6562</name>
    <dbReference type="NCBI Taxonomy" id="1121431"/>
    <lineage>
        <taxon>Bacteria</taxon>
        <taxon>Bacillati</taxon>
        <taxon>Bacillota</taxon>
        <taxon>Clostridia</taxon>
        <taxon>Eubacteriales</taxon>
        <taxon>Desulfallaceae</taxon>
        <taxon>Desulfallas</taxon>
    </lineage>
</organism>
<feature type="transmembrane region" description="Helical" evidence="5">
    <location>
        <begin position="470"/>
        <end position="490"/>
    </location>
</feature>
<evidence type="ECO:0000313" key="8">
    <source>
        <dbReference type="Proteomes" id="UP000323166"/>
    </source>
</evidence>
<dbReference type="InterPro" id="IPR011990">
    <property type="entry name" value="TPR-like_helical_dom_sf"/>
</dbReference>
<keyword evidence="8" id="KW-1185">Reference proteome</keyword>
<keyword evidence="4 5" id="KW-0472">Membrane</keyword>
<protein>
    <submittedName>
        <fullName evidence="7">O-antigen ligase-like membrane protein</fullName>
    </submittedName>
</protein>
<name>A0A5S4ZVJ6_9FIRM</name>
<dbReference type="InterPro" id="IPR051533">
    <property type="entry name" value="WaaL-like"/>
</dbReference>
<evidence type="ECO:0000256" key="1">
    <source>
        <dbReference type="ARBA" id="ARBA00004141"/>
    </source>
</evidence>
<feature type="domain" description="O-antigen ligase-related" evidence="6">
    <location>
        <begin position="218"/>
        <end position="448"/>
    </location>
</feature>
<feature type="transmembrane region" description="Helical" evidence="5">
    <location>
        <begin position="255"/>
        <end position="275"/>
    </location>
</feature>
<feature type="transmembrane region" description="Helical" evidence="5">
    <location>
        <begin position="143"/>
        <end position="164"/>
    </location>
</feature>
<feature type="transmembrane region" description="Helical" evidence="5">
    <location>
        <begin position="496"/>
        <end position="512"/>
    </location>
</feature>
<dbReference type="Proteomes" id="UP000323166">
    <property type="component" value="Unassembled WGS sequence"/>
</dbReference>
<proteinExistence type="predicted"/>
<feature type="transmembrane region" description="Helical" evidence="5">
    <location>
        <begin position="433"/>
        <end position="458"/>
    </location>
</feature>
<comment type="caution">
    <text evidence="7">The sequence shown here is derived from an EMBL/GenBank/DDBJ whole genome shotgun (WGS) entry which is preliminary data.</text>
</comment>
<feature type="transmembrane region" description="Helical" evidence="5">
    <location>
        <begin position="233"/>
        <end position="248"/>
    </location>
</feature>
<dbReference type="PANTHER" id="PTHR37422:SF13">
    <property type="entry name" value="LIPOPOLYSACCHARIDE BIOSYNTHESIS PROTEIN PA4999-RELATED"/>
    <property type="match status" value="1"/>
</dbReference>
<feature type="transmembrane region" description="Helical" evidence="5">
    <location>
        <begin position="5"/>
        <end position="24"/>
    </location>
</feature>
<dbReference type="InterPro" id="IPR007016">
    <property type="entry name" value="O-antigen_ligase-rel_domated"/>
</dbReference>
<feature type="transmembrane region" description="Helical" evidence="5">
    <location>
        <begin position="113"/>
        <end position="131"/>
    </location>
</feature>
<feature type="transmembrane region" description="Helical" evidence="5">
    <location>
        <begin position="330"/>
        <end position="355"/>
    </location>
</feature>
<keyword evidence="7" id="KW-0436">Ligase</keyword>
<dbReference type="GO" id="GO:0016020">
    <property type="term" value="C:membrane"/>
    <property type="evidence" value="ECO:0007669"/>
    <property type="project" value="UniProtKB-SubCell"/>
</dbReference>
<keyword evidence="3 5" id="KW-1133">Transmembrane helix</keyword>
<dbReference type="SUPFAM" id="SSF48452">
    <property type="entry name" value="TPR-like"/>
    <property type="match status" value="1"/>
</dbReference>
<feature type="transmembrane region" description="Helical" evidence="5">
    <location>
        <begin position="287"/>
        <end position="309"/>
    </location>
</feature>
<evidence type="ECO:0000256" key="4">
    <source>
        <dbReference type="ARBA" id="ARBA00023136"/>
    </source>
</evidence>
<reference evidence="7 8" key="1">
    <citation type="submission" date="2019-07" db="EMBL/GenBank/DDBJ databases">
        <title>Genomic Encyclopedia of Type Strains, Phase I: the one thousand microbial genomes (KMG-I) project.</title>
        <authorList>
            <person name="Kyrpides N."/>
        </authorList>
    </citation>
    <scope>NUCLEOTIDE SEQUENCE [LARGE SCALE GENOMIC DNA]</scope>
    <source>
        <strain evidence="7 8">DSM 6562</strain>
    </source>
</reference>
<sequence>MKNVLIIIPFGILALPPFFLGLFFEKEMSIHHYFVAAVSLLVIVPLIIRFRSIKTGETPAENGIFTHGDPVAPVHSLATSPYFMALAGLTVLYGLSFLNAVHPREALFTWLRHIDYLLTFVMVFIAAHMNPQGGGRSKNFTSRVLVTIAATGTVVALAGIFSAQGLVSIEGGLTAERLASTFQYPNSFAIYLTATLIITAILALQSNRPFMAGAYAGMVFLTCLAISGSQSRSVMVMLPLVLVIFVLGQPVRYRAILLTGGVLVLASIMAPFTVGPQARQISPNWNAFLLVLAGCLAITGAWAGLVARAQGITLLHNKKTPRDSGKQSLANAKTGVVIVAIMCVLIAISSLAILAHTGSGSNTSGTKKSLLGRTANIGAGESSLQYRFEFYKDALNMIKERPLLGWGGGGWKSAYPAYQSFNYFSTQVHNHYLHVWIEAGTAALIMLILPFIFLMRGLWRIFFVHRSHPLAPETWAIGTAALALGLHAAIDFDLSFGAISLLLWSLLALFAYREKVMDIGLNVPGSKRFDMGVKKSTNLGVPTVLLVTGLGLAAVFLAAQTFVLWDAAHRAQQAVTAAGQGNLKVALGHVQAAARLDRWSARYPVLQAKILTAQSRSSPGQVRENRIKESIRLARQAVKLETYNPEYRFFLARMYLAGGRLEKALAEAGRAKELRPWQIQSYEEYNDILVNIAVQQLLTGREESAGDTLRRVLAATQEAINKKETLPPGLQCLWDPRRDLFLTPALSITSGQSALLLGEYKLAVERLSGVSGAGDERTRAIARLWLGAALLKDGNPKGAELIQDACRSSSEAVAEYHVLKQLLDF</sequence>
<evidence type="ECO:0000256" key="2">
    <source>
        <dbReference type="ARBA" id="ARBA00022692"/>
    </source>
</evidence>
<keyword evidence="2 5" id="KW-0812">Transmembrane</keyword>
<feature type="transmembrane region" description="Helical" evidence="5">
    <location>
        <begin position="184"/>
        <end position="203"/>
    </location>
</feature>
<dbReference type="PANTHER" id="PTHR37422">
    <property type="entry name" value="TEICHURONIC ACID BIOSYNTHESIS PROTEIN TUAE"/>
    <property type="match status" value="1"/>
</dbReference>
<accession>A0A5S4ZVJ6</accession>
<evidence type="ECO:0000256" key="5">
    <source>
        <dbReference type="SAM" id="Phobius"/>
    </source>
</evidence>
<feature type="transmembrane region" description="Helical" evidence="5">
    <location>
        <begin position="82"/>
        <end position="101"/>
    </location>
</feature>
<dbReference type="GO" id="GO:0016874">
    <property type="term" value="F:ligase activity"/>
    <property type="evidence" value="ECO:0007669"/>
    <property type="project" value="UniProtKB-KW"/>
</dbReference>
<evidence type="ECO:0000256" key="3">
    <source>
        <dbReference type="ARBA" id="ARBA00022989"/>
    </source>
</evidence>
<gene>
    <name evidence="7" type="ORF">LX24_00688</name>
</gene>
<evidence type="ECO:0000259" key="6">
    <source>
        <dbReference type="Pfam" id="PF04932"/>
    </source>
</evidence>
<dbReference type="EMBL" id="VNHM01000003">
    <property type="protein sequence ID" value="TYO96878.1"/>
    <property type="molecule type" value="Genomic_DNA"/>
</dbReference>
<evidence type="ECO:0000313" key="7">
    <source>
        <dbReference type="EMBL" id="TYO96878.1"/>
    </source>
</evidence>
<dbReference type="Gene3D" id="1.25.40.10">
    <property type="entry name" value="Tetratricopeptide repeat domain"/>
    <property type="match status" value="1"/>
</dbReference>
<dbReference type="Pfam" id="PF04932">
    <property type="entry name" value="Wzy_C"/>
    <property type="match status" value="1"/>
</dbReference>
<feature type="transmembrane region" description="Helical" evidence="5">
    <location>
        <begin position="544"/>
        <end position="565"/>
    </location>
</feature>
<comment type="subcellular location">
    <subcellularLocation>
        <location evidence="1">Membrane</location>
        <topology evidence="1">Multi-pass membrane protein</topology>
    </subcellularLocation>
</comment>
<dbReference type="AlphaFoldDB" id="A0A5S4ZVJ6"/>
<feature type="transmembrane region" description="Helical" evidence="5">
    <location>
        <begin position="30"/>
        <end position="48"/>
    </location>
</feature>